<protein>
    <submittedName>
        <fullName evidence="3">Fatty acyl CoA synthetase</fullName>
    </submittedName>
</protein>
<comment type="caution">
    <text evidence="3">The sequence shown here is derived from an EMBL/GenBank/DDBJ whole genome shotgun (WGS) entry which is preliminary data.</text>
</comment>
<name>A0A0D6N1K3_9PROT</name>
<sequence length="188" mass="20526">MKIRYGVACCISMLYGAQPVFAQDLADTVITRLGQVQARHNAFHETRNLAALKTSLESSGTLVYRHPGYLQKTTEQPRAEDLVINGDVVTISRNHGAAQSVDTAKVPALRLLADTLRAPLDGNAALLRQYYTMRATEQGSDWTIYLTPVSEKIAQFAKSVTITGRNNAILSLVLVQPNGDTQTLTITP</sequence>
<dbReference type="InterPro" id="IPR029046">
    <property type="entry name" value="LolA/LolB/LppX"/>
</dbReference>
<reference evidence="3 5" key="1">
    <citation type="submission" date="2012-11" db="EMBL/GenBank/DDBJ databases">
        <title>Whole genome sequence of Acetobacter cibinongensis 4H-1.</title>
        <authorList>
            <person name="Azuma Y."/>
            <person name="Higashiura N."/>
            <person name="Hirakawa H."/>
            <person name="Matsushita K."/>
        </authorList>
    </citation>
    <scope>NUCLEOTIDE SEQUENCE [LARGE SCALE GENOMIC DNA]</scope>
    <source>
        <strain evidence="3 5">4H-1</strain>
    </source>
</reference>
<evidence type="ECO:0000313" key="6">
    <source>
        <dbReference type="Proteomes" id="UP000321891"/>
    </source>
</evidence>
<accession>A0A6N3SQE2</accession>
<evidence type="ECO:0000256" key="2">
    <source>
        <dbReference type="SAM" id="SignalP"/>
    </source>
</evidence>
<dbReference type="Proteomes" id="UP000032671">
    <property type="component" value="Unassembled WGS sequence"/>
</dbReference>
<reference evidence="4 6" key="2">
    <citation type="submission" date="2019-07" db="EMBL/GenBank/DDBJ databases">
        <title>Whole genome shotgun sequence of Acetobacter cibinongensis NBRC 16605.</title>
        <authorList>
            <person name="Hosoyama A."/>
            <person name="Uohara A."/>
            <person name="Ohji S."/>
            <person name="Ichikawa N."/>
        </authorList>
    </citation>
    <scope>NUCLEOTIDE SEQUENCE [LARGE SCALE GENOMIC DNA]</scope>
    <source>
        <strain evidence="4 6">NBRC 16605</strain>
    </source>
</reference>
<evidence type="ECO:0000313" key="5">
    <source>
        <dbReference type="Proteomes" id="UP000032671"/>
    </source>
</evidence>
<dbReference type="EMBL" id="BAMV01000007">
    <property type="protein sequence ID" value="GAN59809.1"/>
    <property type="molecule type" value="Genomic_DNA"/>
</dbReference>
<proteinExistence type="predicted"/>
<feature type="signal peptide" evidence="2">
    <location>
        <begin position="1"/>
        <end position="22"/>
    </location>
</feature>
<feature type="chain" id="PRO_5030005678" evidence="2">
    <location>
        <begin position="23"/>
        <end position="188"/>
    </location>
</feature>
<dbReference type="Gene3D" id="2.50.20.10">
    <property type="entry name" value="Lipoprotein localisation LolA/LolB/LppX"/>
    <property type="match status" value="1"/>
</dbReference>
<organism evidence="3 5">
    <name type="scientific">Acetobacter cibinongensis</name>
    <dbReference type="NCBI Taxonomy" id="146475"/>
    <lineage>
        <taxon>Bacteria</taxon>
        <taxon>Pseudomonadati</taxon>
        <taxon>Pseudomonadota</taxon>
        <taxon>Alphaproteobacteria</taxon>
        <taxon>Acetobacterales</taxon>
        <taxon>Acetobacteraceae</taxon>
        <taxon>Acetobacter</taxon>
    </lineage>
</organism>
<dbReference type="InterPro" id="IPR004564">
    <property type="entry name" value="OM_lipoprot_carrier_LolA-like"/>
</dbReference>
<keyword evidence="6" id="KW-1185">Reference proteome</keyword>
<accession>A0A0D6N1K3</accession>
<gene>
    <name evidence="3" type="ORF">Abci_007_212</name>
    <name evidence="4" type="ORF">ACI01nite_19340</name>
</gene>
<dbReference type="SUPFAM" id="SSF89392">
    <property type="entry name" value="Prokaryotic lipoproteins and lipoprotein localization factors"/>
    <property type="match status" value="1"/>
</dbReference>
<dbReference type="STRING" id="1231339.Abci_007_212"/>
<dbReference type="Pfam" id="PF19574">
    <property type="entry name" value="LolA_3"/>
    <property type="match status" value="1"/>
</dbReference>
<dbReference type="CDD" id="cd16325">
    <property type="entry name" value="LolA"/>
    <property type="match status" value="1"/>
</dbReference>
<dbReference type="Proteomes" id="UP000321891">
    <property type="component" value="Unassembled WGS sequence"/>
</dbReference>
<keyword evidence="1 2" id="KW-0732">Signal</keyword>
<evidence type="ECO:0000313" key="4">
    <source>
        <dbReference type="EMBL" id="GEL59332.1"/>
    </source>
</evidence>
<dbReference type="AlphaFoldDB" id="A0A0D6N1K3"/>
<dbReference type="EMBL" id="BJVU01000008">
    <property type="protein sequence ID" value="GEL59332.1"/>
    <property type="molecule type" value="Genomic_DNA"/>
</dbReference>
<evidence type="ECO:0000256" key="1">
    <source>
        <dbReference type="ARBA" id="ARBA00022729"/>
    </source>
</evidence>
<dbReference type="RefSeq" id="WP_048837855.1">
    <property type="nucleotide sequence ID" value="NZ_BAMV01000007.1"/>
</dbReference>
<evidence type="ECO:0000313" key="3">
    <source>
        <dbReference type="EMBL" id="GAN59809.1"/>
    </source>
</evidence>